<evidence type="ECO:0000313" key="12">
    <source>
        <dbReference type="Proteomes" id="UP000217289"/>
    </source>
</evidence>
<dbReference type="PANTHER" id="PTHR11795:SF371">
    <property type="entry name" value="HIGH-AFFINITY BRANCHED-CHAIN AMINO ACID TRANSPORT SYSTEM PERMEASE PROTEIN LIVH"/>
    <property type="match status" value="1"/>
</dbReference>
<keyword evidence="4" id="KW-0997">Cell inner membrane</keyword>
<keyword evidence="8 10" id="KW-0472">Membrane</keyword>
<feature type="transmembrane region" description="Helical" evidence="10">
    <location>
        <begin position="155"/>
        <end position="177"/>
    </location>
</feature>
<organism evidence="11 12">
    <name type="scientific">Melittangium boletus DSM 14713</name>
    <dbReference type="NCBI Taxonomy" id="1294270"/>
    <lineage>
        <taxon>Bacteria</taxon>
        <taxon>Pseudomonadati</taxon>
        <taxon>Myxococcota</taxon>
        <taxon>Myxococcia</taxon>
        <taxon>Myxococcales</taxon>
        <taxon>Cystobacterineae</taxon>
        <taxon>Archangiaceae</taxon>
        <taxon>Melittangium</taxon>
    </lineage>
</organism>
<evidence type="ECO:0000256" key="9">
    <source>
        <dbReference type="ARBA" id="ARBA00037998"/>
    </source>
</evidence>
<dbReference type="CDD" id="cd06582">
    <property type="entry name" value="TM_PBP1_LivH_like"/>
    <property type="match status" value="1"/>
</dbReference>
<feature type="transmembrane region" description="Helical" evidence="10">
    <location>
        <begin position="98"/>
        <end position="117"/>
    </location>
</feature>
<dbReference type="Proteomes" id="UP000217289">
    <property type="component" value="Chromosome"/>
</dbReference>
<dbReference type="GO" id="GO:0015192">
    <property type="term" value="F:L-phenylalanine transmembrane transporter activity"/>
    <property type="evidence" value="ECO:0007669"/>
    <property type="project" value="TreeGrafter"/>
</dbReference>
<gene>
    <name evidence="11" type="ORF">MEBOL_002412</name>
</gene>
<dbReference type="RefSeq" id="WP_095977592.1">
    <property type="nucleotide sequence ID" value="NZ_CP022163.1"/>
</dbReference>
<evidence type="ECO:0000256" key="8">
    <source>
        <dbReference type="ARBA" id="ARBA00023136"/>
    </source>
</evidence>
<dbReference type="Pfam" id="PF02653">
    <property type="entry name" value="BPD_transp_2"/>
    <property type="match status" value="1"/>
</dbReference>
<comment type="similarity">
    <text evidence="9">Belongs to the binding-protein-dependent transport system permease family. LivHM subfamily.</text>
</comment>
<feature type="transmembrane region" description="Helical" evidence="10">
    <location>
        <begin position="205"/>
        <end position="226"/>
    </location>
</feature>
<evidence type="ECO:0000256" key="6">
    <source>
        <dbReference type="ARBA" id="ARBA00022970"/>
    </source>
</evidence>
<comment type="subcellular location">
    <subcellularLocation>
        <location evidence="1">Cell membrane</location>
        <topology evidence="1">Multi-pass membrane protein</topology>
    </subcellularLocation>
</comment>
<evidence type="ECO:0000256" key="10">
    <source>
        <dbReference type="SAM" id="Phobius"/>
    </source>
</evidence>
<dbReference type="InterPro" id="IPR052157">
    <property type="entry name" value="BCAA_transport_permease"/>
</dbReference>
<evidence type="ECO:0000256" key="5">
    <source>
        <dbReference type="ARBA" id="ARBA00022692"/>
    </source>
</evidence>
<evidence type="ECO:0000256" key="1">
    <source>
        <dbReference type="ARBA" id="ARBA00004651"/>
    </source>
</evidence>
<dbReference type="GO" id="GO:1903806">
    <property type="term" value="P:L-isoleucine import across plasma membrane"/>
    <property type="evidence" value="ECO:0007669"/>
    <property type="project" value="TreeGrafter"/>
</dbReference>
<dbReference type="InterPro" id="IPR001851">
    <property type="entry name" value="ABC_transp_permease"/>
</dbReference>
<keyword evidence="3" id="KW-1003">Cell membrane</keyword>
<dbReference type="GO" id="GO:0015808">
    <property type="term" value="P:L-alanine transport"/>
    <property type="evidence" value="ECO:0007669"/>
    <property type="project" value="TreeGrafter"/>
</dbReference>
<evidence type="ECO:0000256" key="4">
    <source>
        <dbReference type="ARBA" id="ARBA00022519"/>
    </source>
</evidence>
<dbReference type="GO" id="GO:0005886">
    <property type="term" value="C:plasma membrane"/>
    <property type="evidence" value="ECO:0007669"/>
    <property type="project" value="UniProtKB-SubCell"/>
</dbReference>
<keyword evidence="2" id="KW-0813">Transport</keyword>
<feature type="transmembrane region" description="Helical" evidence="10">
    <location>
        <begin position="64"/>
        <end position="86"/>
    </location>
</feature>
<protein>
    <submittedName>
        <fullName evidence="11">Branched-chain amino acid ABC transporter permease</fullName>
    </submittedName>
</protein>
<keyword evidence="7 10" id="KW-1133">Transmembrane helix</keyword>
<evidence type="ECO:0000256" key="2">
    <source>
        <dbReference type="ARBA" id="ARBA00022448"/>
    </source>
</evidence>
<feature type="transmembrane region" description="Helical" evidence="10">
    <location>
        <begin position="12"/>
        <end position="32"/>
    </location>
</feature>
<dbReference type="PANTHER" id="PTHR11795">
    <property type="entry name" value="BRANCHED-CHAIN AMINO ACID TRANSPORT SYSTEM PERMEASE PROTEIN LIVH"/>
    <property type="match status" value="1"/>
</dbReference>
<dbReference type="OrthoDB" id="9807115at2"/>
<evidence type="ECO:0000256" key="7">
    <source>
        <dbReference type="ARBA" id="ARBA00022989"/>
    </source>
</evidence>
<dbReference type="GO" id="GO:0015190">
    <property type="term" value="F:L-leucine transmembrane transporter activity"/>
    <property type="evidence" value="ECO:0007669"/>
    <property type="project" value="TreeGrafter"/>
</dbReference>
<reference evidence="11 12" key="1">
    <citation type="submission" date="2017-06" db="EMBL/GenBank/DDBJ databases">
        <authorList>
            <person name="Kim H.J."/>
            <person name="Triplett B.A."/>
        </authorList>
    </citation>
    <scope>NUCLEOTIDE SEQUENCE [LARGE SCALE GENOMIC DNA]</scope>
    <source>
        <strain evidence="11 12">DSM 14713</strain>
    </source>
</reference>
<sequence>MSQLIQHLINGIASGTIYALIALGYTMVYGVLKLINFAHGDVMMVGVYMGYATAFALGREARGSVGGVLLIFLVAMGGCALLGFLIERFAYRPLREKPRLTALITAIGISFTLSYGFQLDIGFLPGSAPRAFPQIIKPSQWFTLGDPEFPDVVLWNWQVISLMVAVALMMGLQYLVFRTRFGRAMRAVSFDHRVAALMGIPTDRVISVTFMIGSALAAGAGLLYAIKDTSVSPLMGLYVGLKAFVAAVIGGIGNVPGAMVGGLLLGLVEEFVVGYAASTWRDAVAFGFLILVLLVRPGGLFGRVAAEKV</sequence>
<keyword evidence="6" id="KW-0029">Amino-acid transport</keyword>
<evidence type="ECO:0000256" key="3">
    <source>
        <dbReference type="ARBA" id="ARBA00022475"/>
    </source>
</evidence>
<dbReference type="InterPro" id="IPR037294">
    <property type="entry name" value="ABC_BtuC-like"/>
</dbReference>
<feature type="transmembrane region" description="Helical" evidence="10">
    <location>
        <begin position="283"/>
        <end position="306"/>
    </location>
</feature>
<evidence type="ECO:0000313" key="11">
    <source>
        <dbReference type="EMBL" id="ATB28963.1"/>
    </source>
</evidence>
<dbReference type="KEGG" id="mbd:MEBOL_002412"/>
<name>A0A250ICL1_9BACT</name>
<dbReference type="GO" id="GO:0042941">
    <property type="term" value="P:D-alanine transmembrane transport"/>
    <property type="evidence" value="ECO:0007669"/>
    <property type="project" value="TreeGrafter"/>
</dbReference>
<dbReference type="GO" id="GO:0015188">
    <property type="term" value="F:L-isoleucine transmembrane transporter activity"/>
    <property type="evidence" value="ECO:0007669"/>
    <property type="project" value="TreeGrafter"/>
</dbReference>
<accession>A0A250ICL1</accession>
<keyword evidence="12" id="KW-1185">Reference proteome</keyword>
<dbReference type="AlphaFoldDB" id="A0A250ICL1"/>
<proteinExistence type="inferred from homology"/>
<dbReference type="Gene3D" id="1.10.3470.10">
    <property type="entry name" value="ABC transporter involved in vitamin B12 uptake, BtuC"/>
    <property type="match status" value="1"/>
</dbReference>
<keyword evidence="5 10" id="KW-0812">Transmembrane</keyword>
<dbReference type="EMBL" id="CP022163">
    <property type="protein sequence ID" value="ATB28963.1"/>
    <property type="molecule type" value="Genomic_DNA"/>
</dbReference>
<dbReference type="GO" id="GO:0005304">
    <property type="term" value="F:L-valine transmembrane transporter activity"/>
    <property type="evidence" value="ECO:0007669"/>
    <property type="project" value="TreeGrafter"/>
</dbReference>